<dbReference type="InterPro" id="IPR044840">
    <property type="entry name" value="Nup188"/>
</dbReference>
<proteinExistence type="predicted"/>
<accession>A0AAX6H587</accession>
<dbReference type="GO" id="GO:0006606">
    <property type="term" value="P:protein import into nucleus"/>
    <property type="evidence" value="ECO:0007669"/>
    <property type="project" value="TreeGrafter"/>
</dbReference>
<protein>
    <submittedName>
        <fullName evidence="1">Uncharacterized protein</fullName>
    </submittedName>
</protein>
<reference evidence="1" key="1">
    <citation type="journal article" date="2023" name="GigaByte">
        <title>Genome assembly of the bearded iris, Iris pallida Lam.</title>
        <authorList>
            <person name="Bruccoleri R.E."/>
            <person name="Oakeley E.J."/>
            <person name="Faust A.M.E."/>
            <person name="Altorfer M."/>
            <person name="Dessus-Babus S."/>
            <person name="Burckhardt D."/>
            <person name="Oertli M."/>
            <person name="Naumann U."/>
            <person name="Petersen F."/>
            <person name="Wong J."/>
        </authorList>
    </citation>
    <scope>NUCLEOTIDE SEQUENCE</scope>
    <source>
        <strain evidence="1">GSM-AAB239-AS_SAM_17_03QT</strain>
    </source>
</reference>
<evidence type="ECO:0000313" key="1">
    <source>
        <dbReference type="EMBL" id="KAJ6836190.1"/>
    </source>
</evidence>
<dbReference type="PANTHER" id="PTHR31431:SF1">
    <property type="entry name" value="NUCLEOPORIN NUP188"/>
    <property type="match status" value="1"/>
</dbReference>
<evidence type="ECO:0000313" key="2">
    <source>
        <dbReference type="Proteomes" id="UP001140949"/>
    </source>
</evidence>
<dbReference type="Proteomes" id="UP001140949">
    <property type="component" value="Unassembled WGS sequence"/>
</dbReference>
<gene>
    <name evidence="1" type="ORF">M6B38_326835</name>
</gene>
<sequence>MTTAAASTTVDESLWWDSFVSLFEDLDAAPLSSDIPDNLVKKVKSNRSWFLDSVARFKPPSPASRLALDSAQISIGSHQLLVKPELKEAALRVSSCLFLDEVQSYILVKQSIELNKPVVDFKSEDFLHLISLQYYFERQCLLKCIRRLFLHALCLNNGSCATNYAKVEALQLIHDGLERKLLSVLMDLLSSVTSEKSEVDQMILWVEESIIEDNLVLDIIFLTYYDNFSSCSCEQWKNLCSLFKDILCGSFSIEKLAVSVEARTSFDYAKYQLLLILIETLDLENLLRMVHDEVPYRQGYSVFTLSDVQEMDALVSCFLTLGDTEAGPLILAWAVFICLLLTLPERTDHSILTDIDHIGYLRQAFESAPFCYLHEVVRDTLRNSDGPVSGYLSVLRTLISAFIASYEINQQAEDSMLNLILDILCEIYHGEESLCMQFWDRDSLVDGPIRSLLYVLESEYPFHTVQLVRFLSSLCSGVWSAQCVYNYLEKMSGITLLSEIPGGFQMNSNDIIESQNHIDIPTVEGIVIPSGTYGRILRIIGANTALVRWEFAHSGLFLLLLRLAQKSDSFSYEEASIILVLFDRMISSNTALCFGLLHIEKSVPTRAVQNSSHIKVNVRVDMVEIIATLVVNLLQDVNKAYVLSVCINILVEMLKCAPTYVVEVVSRSNIFGMAHNESHSTSSLSGGLTRMLLGDNGETSNCFLLTTSVLDFTIQLVENGGENDLVSALVVFSLQYVLVNHMHWKYKMKYARWKVTLKVLEVIKSCTKALRSSHKLGPMIRELLMFDSSIHNFLCHILCISPEDLEGSSVGHHNELKVTEDLQLAVCSALDIVHTLLGDVLKSQENFPSVPTLVRTMLSSTAKPISLVTATVTLLNFFHESAIQVASAKLFSVVCVVASSVQPYTNENVSLVVDSLQIKNLTSTVCRILDVKLNANEELIISIFELLTSIACYQPALLVSIMVNEEDAKVTPKNAEDVNNQLAVAPIVSVLSTTKSIDLILEYVRRSEIHINSAPRLLLNVLNLLKALWDGGAQYIHILDKIRSSEMFWKHLAAAIEANINYSINDLNDPEVQTLMYRYWCQGLILEIMARELFLQEKLLQNDISEMKTTNTCSKEQGLSTDIPKPSYVLPPSDILSTWCTSSTMDSLIRSFSSSGYDKEVILRAERAACLFIVHLIALLSSGNAGNLSISLVEKIITIHDKLSRHPAFSALLSHYSQQGYSEGKELTSLLLNDLYYHLHGELEGRQIHVGAFQEISDFLLELETFQSKACKDETNKWPPGHNINMFDVAQLREDLGIELWDHSNWGASKEIAEKMLLHMHEANLMMSISNSKHFSLEALISIISVHYGNVSARKQRVLDNRISKKLIEPSITYVCDCLQKTSDTLIPSLNPPVILLKILAGQAELLLILSMIFFRQNSLRNDRKQSLAVSSLLIKTSCSCIRFLADVRPSILLTKAVKFLLLLLLASVEFSCLEAYVEDKSGLEADHFAVISLTSTGLLPILCKYVEHGEYSNLSVSLIDLMLKVSLAPTTLLPIIEKHLHLQHIVQRIQQTDALVSIHVTLNLLLTLSRTKSGAELLYSANLFTSLKGLFSQLLNDKPFSTGLDGSETIFSNDEAPTRLWGLGLAIITSMTYFLGDDPSCVDFLDNVVCYFFSEKAYIVSCYLSVPSFPADDQSKKRARDQTTDTSLSLLRLTEDTLILMCVLARHQPMWGKRMKEMDSELRERSIHLLAFTSRAVQRSGESPIKSAPFFCPPRLKEEVELNERPSPFNSKHGWFALCALRQSTKTKFSVTQERGSSLVIKDQTGGNADLINHTLFSDTVAIQMYRIAFLLLKFLCMQAKAAVKRAEELEFIDLAHFPELPMPEILHGLQDQAIAIITEVCNSNRQKPMQPEMQGICFLLLQILEKSLYLELCVSQSCGIRPVLGRVEDFSKEIKLMVPAVGQHSRFKESLRSLRQIVEQLYPGLLQTCSLI</sequence>
<keyword evidence="2" id="KW-1185">Reference proteome</keyword>
<dbReference type="GO" id="GO:0017056">
    <property type="term" value="F:structural constituent of nuclear pore"/>
    <property type="evidence" value="ECO:0007669"/>
    <property type="project" value="InterPro"/>
</dbReference>
<dbReference type="GO" id="GO:0006405">
    <property type="term" value="P:RNA export from nucleus"/>
    <property type="evidence" value="ECO:0007669"/>
    <property type="project" value="TreeGrafter"/>
</dbReference>
<organism evidence="1 2">
    <name type="scientific">Iris pallida</name>
    <name type="common">Sweet iris</name>
    <dbReference type="NCBI Taxonomy" id="29817"/>
    <lineage>
        <taxon>Eukaryota</taxon>
        <taxon>Viridiplantae</taxon>
        <taxon>Streptophyta</taxon>
        <taxon>Embryophyta</taxon>
        <taxon>Tracheophyta</taxon>
        <taxon>Spermatophyta</taxon>
        <taxon>Magnoliopsida</taxon>
        <taxon>Liliopsida</taxon>
        <taxon>Asparagales</taxon>
        <taxon>Iridaceae</taxon>
        <taxon>Iridoideae</taxon>
        <taxon>Irideae</taxon>
        <taxon>Iris</taxon>
    </lineage>
</organism>
<dbReference type="EMBL" id="JANAVB010012200">
    <property type="protein sequence ID" value="KAJ6836190.1"/>
    <property type="molecule type" value="Genomic_DNA"/>
</dbReference>
<dbReference type="PANTHER" id="PTHR31431">
    <property type="entry name" value="NUCLEOPORIN NUP188 HOMOLOG"/>
    <property type="match status" value="1"/>
</dbReference>
<comment type="caution">
    <text evidence="1">The sequence shown here is derived from an EMBL/GenBank/DDBJ whole genome shotgun (WGS) entry which is preliminary data.</text>
</comment>
<name>A0AAX6H587_IRIPA</name>
<reference evidence="1" key="2">
    <citation type="submission" date="2023-04" db="EMBL/GenBank/DDBJ databases">
        <authorList>
            <person name="Bruccoleri R.E."/>
            <person name="Oakeley E.J."/>
            <person name="Faust A.-M."/>
            <person name="Dessus-Babus S."/>
            <person name="Altorfer M."/>
            <person name="Burckhardt D."/>
            <person name="Oertli M."/>
            <person name="Naumann U."/>
            <person name="Petersen F."/>
            <person name="Wong J."/>
        </authorList>
    </citation>
    <scope>NUCLEOTIDE SEQUENCE</scope>
    <source>
        <strain evidence="1">GSM-AAB239-AS_SAM_17_03QT</strain>
        <tissue evidence="1">Leaf</tissue>
    </source>
</reference>
<dbReference type="GO" id="GO:0044611">
    <property type="term" value="C:nuclear pore inner ring"/>
    <property type="evidence" value="ECO:0007669"/>
    <property type="project" value="TreeGrafter"/>
</dbReference>